<evidence type="ECO:0000256" key="3">
    <source>
        <dbReference type="ARBA" id="ARBA00021717"/>
    </source>
</evidence>
<feature type="transmembrane region" description="Helical" evidence="10">
    <location>
        <begin position="211"/>
        <end position="233"/>
    </location>
</feature>
<dbReference type="EMBL" id="PRLP01000015">
    <property type="protein sequence ID" value="PPC78398.1"/>
    <property type="molecule type" value="Genomic_DNA"/>
</dbReference>
<feature type="transmembrane region" description="Helical" evidence="10">
    <location>
        <begin position="178"/>
        <end position="199"/>
    </location>
</feature>
<dbReference type="Pfam" id="PF01311">
    <property type="entry name" value="Bac_export_1"/>
    <property type="match status" value="1"/>
</dbReference>
<evidence type="ECO:0000256" key="9">
    <source>
        <dbReference type="NCBIfam" id="TIGR01400"/>
    </source>
</evidence>
<comment type="caution">
    <text evidence="11">The sequence shown here is derived from an EMBL/GenBank/DDBJ whole genome shotgun (WGS) entry which is preliminary data.</text>
</comment>
<dbReference type="Proteomes" id="UP000238196">
    <property type="component" value="Unassembled WGS sequence"/>
</dbReference>
<comment type="similarity">
    <text evidence="2 10">Belongs to the FliR/MopE/SpaR family.</text>
</comment>
<dbReference type="GO" id="GO:0006605">
    <property type="term" value="P:protein targeting"/>
    <property type="evidence" value="ECO:0007669"/>
    <property type="project" value="UniProtKB-UniRule"/>
</dbReference>
<proteinExistence type="inferred from homology"/>
<accession>A0A2S5KUH8</accession>
<name>A0A2S5KUH8_9PROT</name>
<dbReference type="NCBIfam" id="TIGR01400">
    <property type="entry name" value="fliR"/>
    <property type="match status" value="1"/>
</dbReference>
<comment type="function">
    <text evidence="1 10">Role in flagellar biosynthesis.</text>
</comment>
<dbReference type="PANTHER" id="PTHR30065">
    <property type="entry name" value="FLAGELLAR BIOSYNTHETIC PROTEIN FLIR"/>
    <property type="match status" value="1"/>
</dbReference>
<dbReference type="PANTHER" id="PTHR30065:SF8">
    <property type="entry name" value="FLAGELLAR BIOSYNTHETIC PROTEIN FLIR"/>
    <property type="match status" value="1"/>
</dbReference>
<feature type="transmembrane region" description="Helical" evidence="10">
    <location>
        <begin position="120"/>
        <end position="140"/>
    </location>
</feature>
<evidence type="ECO:0000256" key="10">
    <source>
        <dbReference type="RuleBase" id="RU362071"/>
    </source>
</evidence>
<dbReference type="AlphaFoldDB" id="A0A2S5KUH8"/>
<dbReference type="OrthoDB" id="9797790at2"/>
<dbReference type="InterPro" id="IPR006303">
    <property type="entry name" value="FliR"/>
</dbReference>
<dbReference type="GO" id="GO:0009425">
    <property type="term" value="C:bacterial-type flagellum basal body"/>
    <property type="evidence" value="ECO:0007669"/>
    <property type="project" value="UniProtKB-SubCell"/>
</dbReference>
<keyword evidence="4 10" id="KW-1003">Cell membrane</keyword>
<keyword evidence="7 10" id="KW-0472">Membrane</keyword>
<evidence type="ECO:0000256" key="1">
    <source>
        <dbReference type="ARBA" id="ARBA00002578"/>
    </source>
</evidence>
<evidence type="ECO:0000256" key="2">
    <source>
        <dbReference type="ARBA" id="ARBA00009772"/>
    </source>
</evidence>
<keyword evidence="11" id="KW-0282">Flagellum</keyword>
<evidence type="ECO:0000256" key="7">
    <source>
        <dbReference type="ARBA" id="ARBA00023136"/>
    </source>
</evidence>
<keyword evidence="8 10" id="KW-0975">Bacterial flagellum</keyword>
<keyword evidence="6 10" id="KW-1133">Transmembrane helix</keyword>
<evidence type="ECO:0000256" key="5">
    <source>
        <dbReference type="ARBA" id="ARBA00022692"/>
    </source>
</evidence>
<dbReference type="PRINTS" id="PR00953">
    <property type="entry name" value="TYPE3IMRPROT"/>
</dbReference>
<keyword evidence="5 10" id="KW-0812">Transmembrane</keyword>
<evidence type="ECO:0000256" key="6">
    <source>
        <dbReference type="ARBA" id="ARBA00022989"/>
    </source>
</evidence>
<dbReference type="GO" id="GO:0005886">
    <property type="term" value="C:plasma membrane"/>
    <property type="evidence" value="ECO:0007669"/>
    <property type="project" value="UniProtKB-SubCell"/>
</dbReference>
<evidence type="ECO:0000313" key="12">
    <source>
        <dbReference type="Proteomes" id="UP000238196"/>
    </source>
</evidence>
<organism evidence="11 12">
    <name type="scientific">Proteobacteria bacterium 228</name>
    <dbReference type="NCBI Taxonomy" id="2083153"/>
    <lineage>
        <taxon>Bacteria</taxon>
        <taxon>Pseudomonadati</taxon>
        <taxon>Pseudomonadota</taxon>
    </lineage>
</organism>
<sequence length="258" mass="27919">MFQLDVPTLTSWMYGYLWPLFRVAGFMAAAPIFGTQTIPSKVRVFLAMGLAALLAPILPAGPAPDGLSLATWLQVGAQTLIGIMIGFSVQILFQVFTTAGQILAIQMGLGFASVNDPVNGLSVVALGQFYMLLSTVLFLLMNGHLTLLQLLANSFIWLPVGQWPALDSYWMLADAGTWLVSSALSLALPGVIALLLVNFSLGIITKAAPQLNIFAVGFAFLLMFGLFIFWVGLSDMVWQQQNFMLDIFDLTKSLFGAS</sequence>
<dbReference type="GO" id="GO:0044780">
    <property type="term" value="P:bacterial-type flagellum assembly"/>
    <property type="evidence" value="ECO:0007669"/>
    <property type="project" value="UniProtKB-UniRule"/>
</dbReference>
<keyword evidence="11" id="KW-0966">Cell projection</keyword>
<comment type="subcellular location">
    <subcellularLocation>
        <location evidence="10">Cell membrane</location>
        <topology evidence="10">Multi-pass membrane protein</topology>
    </subcellularLocation>
    <subcellularLocation>
        <location evidence="10">Bacterial flagellum basal body</location>
    </subcellularLocation>
</comment>
<reference evidence="11 12" key="1">
    <citation type="submission" date="2018-02" db="EMBL/GenBank/DDBJ databases">
        <title>novel marine gammaproteobacteria from coastal saline agro ecosystem.</title>
        <authorList>
            <person name="Krishnan R."/>
            <person name="Ramesh Kumar N."/>
        </authorList>
    </citation>
    <scope>NUCLEOTIDE SEQUENCE [LARGE SCALE GENOMIC DNA]</scope>
    <source>
        <strain evidence="11 12">228</strain>
    </source>
</reference>
<dbReference type="InterPro" id="IPR002010">
    <property type="entry name" value="T3SS_IM_R"/>
</dbReference>
<gene>
    <name evidence="11" type="primary">fliR</name>
    <name evidence="11" type="ORF">C4K68_04910</name>
</gene>
<evidence type="ECO:0000256" key="8">
    <source>
        <dbReference type="ARBA" id="ARBA00023143"/>
    </source>
</evidence>
<feature type="transmembrane region" description="Helical" evidence="10">
    <location>
        <begin position="45"/>
        <end position="63"/>
    </location>
</feature>
<evidence type="ECO:0000256" key="4">
    <source>
        <dbReference type="ARBA" id="ARBA00022475"/>
    </source>
</evidence>
<protein>
    <recommendedName>
        <fullName evidence="3 9">Flagellar biosynthetic protein FliR</fullName>
    </recommendedName>
</protein>
<keyword evidence="11" id="KW-0969">Cilium</keyword>
<feature type="transmembrane region" description="Helical" evidence="10">
    <location>
        <begin position="12"/>
        <end position="33"/>
    </location>
</feature>
<evidence type="ECO:0000313" key="11">
    <source>
        <dbReference type="EMBL" id="PPC78398.1"/>
    </source>
</evidence>